<proteinExistence type="predicted"/>
<dbReference type="AlphaFoldDB" id="A0A9N9ETH9"/>
<dbReference type="EMBL" id="CAJVPS010016336">
    <property type="protein sequence ID" value="CAG8689563.1"/>
    <property type="molecule type" value="Genomic_DNA"/>
</dbReference>
<accession>A0A9N9ETH9</accession>
<reference evidence="2" key="1">
    <citation type="submission" date="2021-06" db="EMBL/GenBank/DDBJ databases">
        <authorList>
            <person name="Kallberg Y."/>
            <person name="Tangrot J."/>
            <person name="Rosling A."/>
        </authorList>
    </citation>
    <scope>NUCLEOTIDE SEQUENCE</scope>
    <source>
        <strain evidence="2">FL130A</strain>
    </source>
</reference>
<dbReference type="OrthoDB" id="10520747at2759"/>
<dbReference type="Proteomes" id="UP000789508">
    <property type="component" value="Unassembled WGS sequence"/>
</dbReference>
<evidence type="ECO:0000313" key="2">
    <source>
        <dbReference type="EMBL" id="CAG8689563.1"/>
    </source>
</evidence>
<keyword evidence="1" id="KW-0472">Membrane</keyword>
<gene>
    <name evidence="2" type="ORF">ALEPTO_LOCUS11157</name>
</gene>
<evidence type="ECO:0000256" key="1">
    <source>
        <dbReference type="SAM" id="Phobius"/>
    </source>
</evidence>
<feature type="transmembrane region" description="Helical" evidence="1">
    <location>
        <begin position="68"/>
        <end position="88"/>
    </location>
</feature>
<feature type="transmembrane region" description="Helical" evidence="1">
    <location>
        <begin position="128"/>
        <end position="149"/>
    </location>
</feature>
<evidence type="ECO:0000313" key="3">
    <source>
        <dbReference type="Proteomes" id="UP000789508"/>
    </source>
</evidence>
<name>A0A9N9ETH9_9GLOM</name>
<keyword evidence="3" id="KW-1185">Reference proteome</keyword>
<sequence>WGTKGPAVRANNAIFVQDETGIIKAQVTVPDENIVRRAHNEAYNEIRRKEYEVKRKSRKDKQEDSQKAFRTLVLFLWIFTNALLIIAIRGDILEQIMYRETPHEEIPHEGTHEIPHERVHEVNQDSRFKAYVIFIFWSVTGLTAFRFLGVKKSNLVMGIVSISSLRQGVVVIYLRRLASLRDQGIGVEKDKSTVEGNTDSYLE</sequence>
<keyword evidence="1" id="KW-0812">Transmembrane</keyword>
<organism evidence="2 3">
    <name type="scientific">Ambispora leptoticha</name>
    <dbReference type="NCBI Taxonomy" id="144679"/>
    <lineage>
        <taxon>Eukaryota</taxon>
        <taxon>Fungi</taxon>
        <taxon>Fungi incertae sedis</taxon>
        <taxon>Mucoromycota</taxon>
        <taxon>Glomeromycotina</taxon>
        <taxon>Glomeromycetes</taxon>
        <taxon>Archaeosporales</taxon>
        <taxon>Ambisporaceae</taxon>
        <taxon>Ambispora</taxon>
    </lineage>
</organism>
<protein>
    <submittedName>
        <fullName evidence="2">211_t:CDS:1</fullName>
    </submittedName>
</protein>
<keyword evidence="1" id="KW-1133">Transmembrane helix</keyword>
<feature type="non-terminal residue" evidence="2">
    <location>
        <position position="203"/>
    </location>
</feature>
<comment type="caution">
    <text evidence="2">The sequence shown here is derived from an EMBL/GenBank/DDBJ whole genome shotgun (WGS) entry which is preliminary data.</text>
</comment>